<dbReference type="EMBL" id="CP157199">
    <property type="protein sequence ID" value="XBG62372.1"/>
    <property type="molecule type" value="Genomic_DNA"/>
</dbReference>
<protein>
    <submittedName>
        <fullName evidence="1">Uncharacterized protein</fullName>
    </submittedName>
</protein>
<sequence>METQNIYKSFNNEKTIEELQYSMLQYKTTLESFKPEYSFYKHLLKSQIFKSNVINLFEYLERFKKTIADHEISTANLIIEINSHNNQITKKIECDDLVCDNYFIKEYDVLENKIHTFLIEYSNFKLQMLPYLQSAIK</sequence>
<dbReference type="AlphaFoldDB" id="A0AAU7BVS5"/>
<proteinExistence type="predicted"/>
<evidence type="ECO:0000313" key="1">
    <source>
        <dbReference type="EMBL" id="XBG62372.1"/>
    </source>
</evidence>
<accession>A0AAU7BVS5</accession>
<name>A0AAU7BVS5_9FLAO</name>
<reference evidence="1" key="1">
    <citation type="submission" date="2024-05" db="EMBL/GenBank/DDBJ databases">
        <title>Pontimicrobium maritimus sp. nov., isolated form sea water.</title>
        <authorList>
            <person name="Muhammad N."/>
            <person name="Vuong T.Q."/>
            <person name="Han H.L."/>
            <person name="Kim S.-G."/>
        </authorList>
    </citation>
    <scope>NUCLEOTIDE SEQUENCE</scope>
    <source>
        <strain evidence="1">SW4</strain>
    </source>
</reference>
<dbReference type="RefSeq" id="WP_347925543.1">
    <property type="nucleotide sequence ID" value="NZ_CP157199.1"/>
</dbReference>
<gene>
    <name evidence="1" type="ORF">ABGB03_05575</name>
</gene>
<organism evidence="1">
    <name type="scientific">Pontimicrobium sp. SW4</name>
    <dbReference type="NCBI Taxonomy" id="3153519"/>
    <lineage>
        <taxon>Bacteria</taxon>
        <taxon>Pseudomonadati</taxon>
        <taxon>Bacteroidota</taxon>
        <taxon>Flavobacteriia</taxon>
        <taxon>Flavobacteriales</taxon>
        <taxon>Flavobacteriaceae</taxon>
        <taxon>Pontimicrobium</taxon>
    </lineage>
</organism>